<sequence>MYSDLVKRDRFLKTYSDSVKRDRFPKTYSDPVKRDRIQKMYSDLVQRDRFPRRSVNATTQIEAQQATAWVSPTLFILSEGVPIASFEAHPEAPEDVPLLKKEVPSLVAEEVILPSSTNTKAATFHPVTKVPSSSAKEHCLTLQSKDTPIPPLIKIELGVEDYVLSNEGDV</sequence>
<name>A0A9Q0GKZ5_9MAGN</name>
<accession>A0A9Q0GKZ5</accession>
<evidence type="ECO:0000313" key="2">
    <source>
        <dbReference type="Proteomes" id="UP001141806"/>
    </source>
</evidence>
<evidence type="ECO:0000313" key="1">
    <source>
        <dbReference type="EMBL" id="KAJ4930477.1"/>
    </source>
</evidence>
<dbReference type="EMBL" id="JAMYWD010003545">
    <property type="protein sequence ID" value="KAJ4930477.1"/>
    <property type="molecule type" value="Genomic_DNA"/>
</dbReference>
<protein>
    <submittedName>
        <fullName evidence="1">Uncharacterized protein</fullName>
    </submittedName>
</protein>
<dbReference type="AlphaFoldDB" id="A0A9Q0GKZ5"/>
<keyword evidence="2" id="KW-1185">Reference proteome</keyword>
<comment type="caution">
    <text evidence="1">The sequence shown here is derived from an EMBL/GenBank/DDBJ whole genome shotgun (WGS) entry which is preliminary data.</text>
</comment>
<organism evidence="1 2">
    <name type="scientific">Protea cynaroides</name>
    <dbReference type="NCBI Taxonomy" id="273540"/>
    <lineage>
        <taxon>Eukaryota</taxon>
        <taxon>Viridiplantae</taxon>
        <taxon>Streptophyta</taxon>
        <taxon>Embryophyta</taxon>
        <taxon>Tracheophyta</taxon>
        <taxon>Spermatophyta</taxon>
        <taxon>Magnoliopsida</taxon>
        <taxon>Proteales</taxon>
        <taxon>Proteaceae</taxon>
        <taxon>Protea</taxon>
    </lineage>
</organism>
<gene>
    <name evidence="1" type="ORF">NE237_002645</name>
</gene>
<dbReference type="Proteomes" id="UP001141806">
    <property type="component" value="Unassembled WGS sequence"/>
</dbReference>
<reference evidence="1" key="1">
    <citation type="journal article" date="2023" name="Plant J.">
        <title>The genome of the king protea, Protea cynaroides.</title>
        <authorList>
            <person name="Chang J."/>
            <person name="Duong T.A."/>
            <person name="Schoeman C."/>
            <person name="Ma X."/>
            <person name="Roodt D."/>
            <person name="Barker N."/>
            <person name="Li Z."/>
            <person name="Van de Peer Y."/>
            <person name="Mizrachi E."/>
        </authorList>
    </citation>
    <scope>NUCLEOTIDE SEQUENCE</scope>
    <source>
        <tissue evidence="1">Young leaves</tissue>
    </source>
</reference>
<proteinExistence type="predicted"/>